<dbReference type="SUPFAM" id="SSF81606">
    <property type="entry name" value="PP2C-like"/>
    <property type="match status" value="1"/>
</dbReference>
<evidence type="ECO:0000256" key="2">
    <source>
        <dbReference type="SAM" id="MobiDB-lite"/>
    </source>
</evidence>
<feature type="domain" description="HAMP" evidence="4">
    <location>
        <begin position="759"/>
        <end position="811"/>
    </location>
</feature>
<dbReference type="InterPro" id="IPR036457">
    <property type="entry name" value="PPM-type-like_dom_sf"/>
</dbReference>
<organism evidence="5 6">
    <name type="scientific">Candidatus Ozemobacter sibiricus</name>
    <dbReference type="NCBI Taxonomy" id="2268124"/>
    <lineage>
        <taxon>Bacteria</taxon>
        <taxon>Candidatus Ozemobacteria</taxon>
        <taxon>Candidatus Ozemobacterales</taxon>
        <taxon>Candidatus Ozemobacteraceae</taxon>
        <taxon>Candidatus Ozemobacter</taxon>
    </lineage>
</organism>
<evidence type="ECO:0000313" key="6">
    <source>
        <dbReference type="Proteomes" id="UP000252355"/>
    </source>
</evidence>
<feature type="transmembrane region" description="Helical" evidence="3">
    <location>
        <begin position="348"/>
        <end position="367"/>
    </location>
</feature>
<feature type="transmembrane region" description="Helical" evidence="3">
    <location>
        <begin position="383"/>
        <end position="407"/>
    </location>
</feature>
<comment type="caution">
    <text evidence="5">The sequence shown here is derived from an EMBL/GenBank/DDBJ whole genome shotgun (WGS) entry which is preliminary data.</text>
</comment>
<dbReference type="PANTHER" id="PTHR43156:SF2">
    <property type="entry name" value="STAGE II SPORULATION PROTEIN E"/>
    <property type="match status" value="1"/>
</dbReference>
<feature type="region of interest" description="Disordered" evidence="2">
    <location>
        <begin position="640"/>
        <end position="678"/>
    </location>
</feature>
<dbReference type="GO" id="GO:0016020">
    <property type="term" value="C:membrane"/>
    <property type="evidence" value="ECO:0007669"/>
    <property type="project" value="InterPro"/>
</dbReference>
<dbReference type="GO" id="GO:0016791">
    <property type="term" value="F:phosphatase activity"/>
    <property type="evidence" value="ECO:0007669"/>
    <property type="project" value="TreeGrafter"/>
</dbReference>
<keyword evidence="1" id="KW-0378">Hydrolase</keyword>
<dbReference type="EMBL" id="QOQW01000018">
    <property type="protein sequence ID" value="RCK78857.1"/>
    <property type="molecule type" value="Genomic_DNA"/>
</dbReference>
<protein>
    <submittedName>
        <fullName evidence="5">Serine phosphatase RsbU, regulator of sigma subunit</fullName>
    </submittedName>
</protein>
<sequence length="1051" mass="115556">MTRTPASSQDRSSLFLGWLGPLLIVLGLGAAPAWLLAGAIDAAGESREAAREAALGRQLESCLDAVAPLVAPAYRWGRLLDRLAQRAKAHPDPVAWLARAWPRFVRRWQAPMVATVFARDGRTLWRTTPWSVPASEARALVAGLQIRATGRFRPFHHPPHQALFAAMRRLLGHQILPDTLYMALPFNPRMVQASVQSAWPYLWFAAGEDHVLLVQARAEAMTDARSLRSWLAWLNDRRPAGHPRFGLLENGLEHWPGAPGIGQPSSAAVAPATFFANRPLSPSWWPPPPGAARAALATAQAALETRIRSGHHLFGFRQVAPRRWLIGVMPLGPTSPPRRGPDPADLPWLARLAGTIWSLLVGIWAFGGRGHRSGREVSVKGKIALLMLLATGLPLLVLLVVGVDSLAQRRAALERQTLRQMGDFLDAFDRRFPTWTIRHEEAVRRFLAPVRQALAAHPLDHDLGSRIASLGTRLGIGSFYLIASGSPRMVTPKGLIVGEARGIRRPGRRPKSAANDLEEDLLISLAGRRILREVGGGEAATSAAARLEGEQLEMLVESLLQKSMVEVIQSFFQALERITVWGFGHLRSFAYLSFLHTSGGRAPDYLFIGIWPVDELHRLYLRHSRPRLLRHALEFRLHTRSRRTPRSPLTDPLAPPTEDDGPPDAPRPTRSSPPTHTPLARVFERLERSPRPLTTMIRQGRRTYLVAGLPGRHLERMMLVAVLPREGIDHQVEQWRRRLGSFALASLVVAFLLATFLWRRVLQPVAHLTDAAVAIEHRRFDHRLPPLGNDEFGELGTIFNHALIGLEELQVARVVQASLFPATPLQTDGFVIRGRSLSMGELGGDYFDHLELEAPRCAAVIGDVAGHGLPAALTMAMARAGVLHLTADGRPPTAVVEGLNRLLFGLGAKGRRRFMTFQYVELDRSTGQATLANAGHGPALLVGAGGQSVAWIELPSYPLGARERCPAPQRQIRLDPGDVLVLTTDGLIEVRDPAGRMLGYEGLAALAQRSWHPDPRGMEERLLAGYHQHLGGQPPQDDVTLVLIARLATAP</sequence>
<keyword evidence="3" id="KW-0812">Transmembrane</keyword>
<feature type="transmembrane region" description="Helical" evidence="3">
    <location>
        <begin position="15"/>
        <end position="37"/>
    </location>
</feature>
<dbReference type="InterPro" id="IPR001932">
    <property type="entry name" value="PPM-type_phosphatase-like_dom"/>
</dbReference>
<accession>A0A367ZLY7</accession>
<evidence type="ECO:0000256" key="1">
    <source>
        <dbReference type="ARBA" id="ARBA00022801"/>
    </source>
</evidence>
<dbReference type="AlphaFoldDB" id="A0A367ZLY7"/>
<dbReference type="GO" id="GO:0007165">
    <property type="term" value="P:signal transduction"/>
    <property type="evidence" value="ECO:0007669"/>
    <property type="project" value="InterPro"/>
</dbReference>
<dbReference type="Pfam" id="PF07228">
    <property type="entry name" value="SpoIIE"/>
    <property type="match status" value="1"/>
</dbReference>
<keyword evidence="3" id="KW-1133">Transmembrane helix</keyword>
<dbReference type="SMART" id="SM00304">
    <property type="entry name" value="HAMP"/>
    <property type="match status" value="1"/>
</dbReference>
<feature type="compositionally biased region" description="Low complexity" evidence="2">
    <location>
        <begin position="668"/>
        <end position="678"/>
    </location>
</feature>
<dbReference type="Pfam" id="PF00672">
    <property type="entry name" value="HAMP"/>
    <property type="match status" value="1"/>
</dbReference>
<evidence type="ECO:0000256" key="3">
    <source>
        <dbReference type="SAM" id="Phobius"/>
    </source>
</evidence>
<evidence type="ECO:0000259" key="4">
    <source>
        <dbReference type="PROSITE" id="PS50885"/>
    </source>
</evidence>
<dbReference type="CDD" id="cd06225">
    <property type="entry name" value="HAMP"/>
    <property type="match status" value="1"/>
</dbReference>
<dbReference type="InterPro" id="IPR003660">
    <property type="entry name" value="HAMP_dom"/>
</dbReference>
<dbReference type="PANTHER" id="PTHR43156">
    <property type="entry name" value="STAGE II SPORULATION PROTEIN E-RELATED"/>
    <property type="match status" value="1"/>
</dbReference>
<dbReference type="Gene3D" id="3.60.40.10">
    <property type="entry name" value="PPM-type phosphatase domain"/>
    <property type="match status" value="1"/>
</dbReference>
<reference evidence="5 6" key="1">
    <citation type="submission" date="2018-05" db="EMBL/GenBank/DDBJ databases">
        <title>A metagenomic window into the 2 km-deep terrestrial subsurface aquifer revealed taxonomically and functionally diverse microbial community comprising novel uncultured bacterial lineages.</title>
        <authorList>
            <person name="Kadnikov V.V."/>
            <person name="Mardanov A.V."/>
            <person name="Beletsky A.V."/>
            <person name="Banks D."/>
            <person name="Pimenov N.V."/>
            <person name="Frank Y.A."/>
            <person name="Karnachuk O.V."/>
            <person name="Ravin N.V."/>
        </authorList>
    </citation>
    <scope>NUCLEOTIDE SEQUENCE [LARGE SCALE GENOMIC DNA]</scope>
    <source>
        <strain evidence="5">BY5</strain>
    </source>
</reference>
<name>A0A367ZLY7_9BACT</name>
<dbReference type="SUPFAM" id="SSF158472">
    <property type="entry name" value="HAMP domain-like"/>
    <property type="match status" value="1"/>
</dbReference>
<proteinExistence type="predicted"/>
<keyword evidence="3" id="KW-0472">Membrane</keyword>
<dbReference type="PROSITE" id="PS50885">
    <property type="entry name" value="HAMP"/>
    <property type="match status" value="1"/>
</dbReference>
<gene>
    <name evidence="5" type="ORF">OZSIB_1007</name>
</gene>
<dbReference type="Gene3D" id="6.10.340.10">
    <property type="match status" value="1"/>
</dbReference>
<feature type="transmembrane region" description="Helical" evidence="3">
    <location>
        <begin position="739"/>
        <end position="758"/>
    </location>
</feature>
<dbReference type="InterPro" id="IPR052016">
    <property type="entry name" value="Bact_Sigma-Reg"/>
</dbReference>
<dbReference type="SMART" id="SM00331">
    <property type="entry name" value="PP2C_SIG"/>
    <property type="match status" value="1"/>
</dbReference>
<dbReference type="Proteomes" id="UP000252355">
    <property type="component" value="Unassembled WGS sequence"/>
</dbReference>
<evidence type="ECO:0000313" key="5">
    <source>
        <dbReference type="EMBL" id="RCK78857.1"/>
    </source>
</evidence>